<reference evidence="3" key="1">
    <citation type="journal article" date="2015" name="Insect Biochem. Mol. Biol.">
        <title>An insight into the sialome of the horse fly, Tabanus bromius.</title>
        <authorList>
            <person name="Ribeiro J.M."/>
            <person name="Kazimirova M."/>
            <person name="Takac P."/>
            <person name="Andersen J.F."/>
            <person name="Francischetti I.M."/>
        </authorList>
    </citation>
    <scope>NUCLEOTIDE SEQUENCE</scope>
</reference>
<sequence length="1661" mass="191331">MTDSMKFGPEWLRNMSNDSNTTGASSTSSSSVTSLGPRYQLGEYRYGREEMLSLFDKNIKLPDILPTFKKLFVDKVQCPLALTPSTEEETGNTTRPWIMRSPVNYGTTPTRAISRGGSVDRGRGRTRGGFHTSLGYQRPAGLYEDEIRGTGRGERSWPERNGGNEIGTGDWNNSPSSSPRKEYGSHGRGSNIENWRRNRTEEEVGEGWRSGHRWSRSTSWRDEDSSENGKADGGGCVPSISRSISMVKFSSLHERASSVLPSNLKGNSHNSSKGNSQWDQDDMLPEWAMENPTDIGGSFDASGAFHEPNERNDSKSPSSCSSSNKNVSQSDGGKNHEKHYIDDGNDPDDENVNDEQSKNRISPEPPEEKKDTRTENENFAESSIEQLTKPPETKSELNRNEEVRLSKEGELPGDEPTDNNIRTKSNESSENESKEPEVLDPLPKDASQQQRQEEQLQGKVSNHNQTPPQTVPQDKSLPPMESVGPIHSGHSVPMQQQIQKSVPPQLHQHPPQMPPHANPTLPKLVQPIPNLSPAPEPATDHMKEFADHMIEKLIMDDETSTMSGKSANQVPKKNNLGVAVNSPTTSANMIPQPQTDAHAGPQTPHSSRAQDFWYYRDPQGNVQGPFPAAEMAEWYRLEYFDDNLFVRRACDSRYATLGELVDMCGSNMPFLSSHLIPPLVETPTFPAVSPVPHVTQPAQPTQHPPPPVNKQSNVNMVMGANDAFASLNLQLQYLQKQYLLRQQTAIMTRLAASEPWSLLTPDQQQQMVNQKMTQVVLPDHLLSLSAFANYLSIVNPTYNVQQVAAAKNFYNPMKSPQPPMGNSIGAFRNAHSEFSTTELHNLMAAASQVQAANPNLPSHMSPSVENEAIKALLMQLQMHKGIQPNMSPPTQAINQAKWSNIVQQHQQLQQQQQQQQSQPPMQQKPPQQQDKQKEQQQMQHQKDIKQQEHHHNQQQPQMTAHQSQHGMSIRYHRHHQPGRLEKQPPSSDQHLTHQEQPQHMQQQPAPARLSSTNISPPPPSASPPPSPKPPTPPNLKQFRHVQEQQQQKQHQRQQELLQQQKQTTKQKQELQQSIQNQIQNQSQQKQLKQRQHQIQVKLPEQQEQKQQQLSKQEQSKQGRQLQQRQQSSQQQKHDASEKSEYEQDQSYKQESLKQQQQQKLDQLDQSKEHQKLLKQDHEQKSKTQEQPKVKQVQLQEEHRKQKEEKRRLQASPQVQQQQNEQQKEKTQAQKVENDQQKRQLEEKKAQDQQKEREQQLKEQQRKQQEEVELKLAQQQQDEQLREQKLHERFQEDQELLNEREKHEQHLRLQKQQKQDLEEEQRKQRQQQFFMLLLQGNTELTQHMKVPGQEQHLHQKNEAQQQQEQQRLQQQLEHQFEQQQRELERFDQHDHYQLQQQQLQQPQKQQSKSTNDEKLKSNKFEDDSKKPSSKGNKTEKKESAQQKKHTTTNDDEKKKDPTDERKRQKEEKRRQQMEEEKKRDEEERRKQEEQHRLQMEEKKRQEEIDQHRRMKLLENNGIRAAKLNFENGRVGASVAPWSNTGVGGVAAPGPNFAEIQKAERERRAEEQRLEQLMEHQRKNQQLEMQVQKESTLKWNAQPLQPLTVKSLSEIQAEEHKRQLANEQAAALTADQTRRKDPVATMQTIAYPNNSINSIWNNRTNQS</sequence>
<accession>A0A0K8TLH9</accession>
<evidence type="ECO:0000313" key="3">
    <source>
        <dbReference type="EMBL" id="JAI14775.1"/>
    </source>
</evidence>
<dbReference type="PROSITE" id="PS50829">
    <property type="entry name" value="GYF"/>
    <property type="match status" value="1"/>
</dbReference>
<feature type="domain" description="GYF" evidence="2">
    <location>
        <begin position="610"/>
        <end position="658"/>
    </location>
</feature>
<feature type="compositionally biased region" description="Basic and acidic residues" evidence="1">
    <location>
        <begin position="1131"/>
        <end position="1151"/>
    </location>
</feature>
<dbReference type="PANTHER" id="PTHR14445">
    <property type="entry name" value="GRB10 INTERACTING GYF PROTEIN"/>
    <property type="match status" value="1"/>
</dbReference>
<feature type="region of interest" description="Disordered" evidence="1">
    <location>
        <begin position="259"/>
        <end position="520"/>
    </location>
</feature>
<feature type="compositionally biased region" description="Low complexity" evidence="1">
    <location>
        <begin position="1043"/>
        <end position="1086"/>
    </location>
</feature>
<feature type="compositionally biased region" description="Basic and acidic residues" evidence="1">
    <location>
        <begin position="424"/>
        <end position="437"/>
    </location>
</feature>
<feature type="compositionally biased region" description="Polar residues" evidence="1">
    <location>
        <begin position="493"/>
        <end position="502"/>
    </location>
</feature>
<feature type="region of interest" description="Disordered" evidence="1">
    <location>
        <begin position="85"/>
        <end position="136"/>
    </location>
</feature>
<feature type="compositionally biased region" description="Low complexity" evidence="1">
    <location>
        <begin position="16"/>
        <end position="34"/>
    </location>
</feature>
<name>A0A0K8TLH9_TABBR</name>
<dbReference type="InterPro" id="IPR003169">
    <property type="entry name" value="GYF"/>
</dbReference>
<feature type="compositionally biased region" description="Basic and acidic residues" evidence="1">
    <location>
        <begin position="366"/>
        <end position="376"/>
    </location>
</feature>
<dbReference type="InterPro" id="IPR051640">
    <property type="entry name" value="GRB10-interact_GYF"/>
</dbReference>
<feature type="compositionally biased region" description="Polar residues" evidence="1">
    <location>
        <begin position="458"/>
        <end position="473"/>
    </location>
</feature>
<feature type="compositionally biased region" description="Basic and acidic residues" evidence="1">
    <location>
        <begin position="1373"/>
        <end position="1391"/>
    </location>
</feature>
<dbReference type="Pfam" id="PF02213">
    <property type="entry name" value="GYF"/>
    <property type="match status" value="1"/>
</dbReference>
<feature type="compositionally biased region" description="Basic and acidic residues" evidence="1">
    <location>
        <begin position="148"/>
        <end position="158"/>
    </location>
</feature>
<feature type="compositionally biased region" description="Basic and acidic residues" evidence="1">
    <location>
        <begin position="1195"/>
        <end position="1207"/>
    </location>
</feature>
<feature type="compositionally biased region" description="Basic and acidic residues" evidence="1">
    <location>
        <begin position="219"/>
        <end position="230"/>
    </location>
</feature>
<feature type="compositionally biased region" description="Basic and acidic residues" evidence="1">
    <location>
        <begin position="391"/>
        <end position="410"/>
    </location>
</feature>
<dbReference type="Gene3D" id="3.30.1490.40">
    <property type="match status" value="1"/>
</dbReference>
<proteinExistence type="evidence at transcript level"/>
<evidence type="ECO:0000259" key="2">
    <source>
        <dbReference type="PROSITE" id="PS50829"/>
    </source>
</evidence>
<feature type="compositionally biased region" description="Basic and acidic residues" evidence="1">
    <location>
        <begin position="333"/>
        <end position="342"/>
    </location>
</feature>
<feature type="compositionally biased region" description="Basic and acidic residues" evidence="1">
    <location>
        <begin position="1161"/>
        <end position="1188"/>
    </location>
</feature>
<organism evidence="3">
    <name type="scientific">Tabanus bromius</name>
    <name type="common">Band-eyed brown horse fly</name>
    <dbReference type="NCBI Taxonomy" id="304241"/>
    <lineage>
        <taxon>Eukaryota</taxon>
        <taxon>Metazoa</taxon>
        <taxon>Ecdysozoa</taxon>
        <taxon>Arthropoda</taxon>
        <taxon>Hexapoda</taxon>
        <taxon>Insecta</taxon>
        <taxon>Pterygota</taxon>
        <taxon>Neoptera</taxon>
        <taxon>Endopterygota</taxon>
        <taxon>Diptera</taxon>
        <taxon>Brachycera</taxon>
        <taxon>Tabanomorpha</taxon>
        <taxon>Tabanoidea</taxon>
        <taxon>Tabanidae</taxon>
        <taxon>Tabanus</taxon>
    </lineage>
</organism>
<feature type="compositionally biased region" description="Basic and acidic residues" evidence="1">
    <location>
        <begin position="1278"/>
        <end position="1321"/>
    </location>
</feature>
<feature type="region of interest" description="Disordered" evidence="1">
    <location>
        <begin position="1615"/>
        <end position="1637"/>
    </location>
</feature>
<feature type="compositionally biased region" description="Acidic residues" evidence="1">
    <location>
        <begin position="343"/>
        <end position="353"/>
    </location>
</feature>
<dbReference type="CDD" id="cd00072">
    <property type="entry name" value="GYF"/>
    <property type="match status" value="1"/>
</dbReference>
<feature type="region of interest" description="Disordered" evidence="1">
    <location>
        <begin position="581"/>
        <end position="607"/>
    </location>
</feature>
<feature type="compositionally biased region" description="Polar residues" evidence="1">
    <location>
        <begin position="377"/>
        <end position="386"/>
    </location>
</feature>
<dbReference type="GO" id="GO:0005829">
    <property type="term" value="C:cytosol"/>
    <property type="evidence" value="ECO:0007669"/>
    <property type="project" value="TreeGrafter"/>
</dbReference>
<feature type="region of interest" description="Disordered" evidence="1">
    <location>
        <begin position="148"/>
        <end position="238"/>
    </location>
</feature>
<dbReference type="PANTHER" id="PTHR14445:SF36">
    <property type="entry name" value="FI03272P-RELATED"/>
    <property type="match status" value="1"/>
</dbReference>
<dbReference type="SUPFAM" id="SSF55277">
    <property type="entry name" value="GYF domain"/>
    <property type="match status" value="1"/>
</dbReference>
<evidence type="ECO:0000256" key="1">
    <source>
        <dbReference type="SAM" id="MobiDB-lite"/>
    </source>
</evidence>
<dbReference type="EMBL" id="GDAI01002828">
    <property type="protein sequence ID" value="JAI14775.1"/>
    <property type="molecule type" value="mRNA"/>
</dbReference>
<feature type="region of interest" description="Disordered" evidence="1">
    <location>
        <begin position="1340"/>
        <end position="1507"/>
    </location>
</feature>
<feature type="compositionally biased region" description="Low complexity" evidence="1">
    <location>
        <begin position="1357"/>
        <end position="1372"/>
    </location>
</feature>
<feature type="compositionally biased region" description="Pro residues" evidence="1">
    <location>
        <begin position="1015"/>
        <end position="1033"/>
    </location>
</feature>
<feature type="compositionally biased region" description="Low complexity" evidence="1">
    <location>
        <begin position="262"/>
        <end position="276"/>
    </location>
</feature>
<feature type="compositionally biased region" description="Low complexity" evidence="1">
    <location>
        <begin position="1392"/>
        <end position="1408"/>
    </location>
</feature>
<feature type="compositionally biased region" description="Low complexity" evidence="1">
    <location>
        <begin position="315"/>
        <end position="330"/>
    </location>
</feature>
<feature type="compositionally biased region" description="Basic and acidic residues" evidence="1">
    <location>
        <begin position="1221"/>
        <end position="1269"/>
    </location>
</feature>
<dbReference type="SMART" id="SM00444">
    <property type="entry name" value="GYF"/>
    <property type="match status" value="1"/>
</dbReference>
<feature type="compositionally biased region" description="Polar residues" evidence="1">
    <location>
        <begin position="581"/>
        <end position="595"/>
    </location>
</feature>
<feature type="region of interest" description="Disordered" evidence="1">
    <location>
        <begin position="1"/>
        <end position="34"/>
    </location>
</feature>
<dbReference type="InterPro" id="IPR035445">
    <property type="entry name" value="GYF-like_dom_sf"/>
</dbReference>
<protein>
    <submittedName>
        <fullName evidence="3">Putative atpase involved in dna repair dna replication</fullName>
    </submittedName>
</protein>
<feature type="region of interest" description="Disordered" evidence="1">
    <location>
        <begin position="902"/>
        <end position="1321"/>
    </location>
</feature>
<feature type="compositionally biased region" description="Basic and acidic residues" evidence="1">
    <location>
        <begin position="1409"/>
        <end position="1506"/>
    </location>
</feature>
<feature type="compositionally biased region" description="Low complexity" evidence="1">
    <location>
        <begin position="903"/>
        <end position="929"/>
    </location>
</feature>
<feature type="compositionally biased region" description="Low complexity" evidence="1">
    <location>
        <begin position="1104"/>
        <end position="1130"/>
    </location>
</feature>
<feature type="non-terminal residue" evidence="3">
    <location>
        <position position="1661"/>
    </location>
</feature>
<feature type="compositionally biased region" description="Basic and acidic residues" evidence="1">
    <location>
        <begin position="930"/>
        <end position="951"/>
    </location>
</feature>
<feature type="compositionally biased region" description="Low complexity" evidence="1">
    <location>
        <begin position="994"/>
        <end position="1007"/>
    </location>
</feature>